<accession>A0A1G2BFW0</accession>
<feature type="domain" description="NADH-quinone oxidoreductase subunit D" evidence="4">
    <location>
        <begin position="269"/>
        <end position="428"/>
    </location>
</feature>
<dbReference type="Proteomes" id="UP000176420">
    <property type="component" value="Unassembled WGS sequence"/>
</dbReference>
<comment type="caution">
    <text evidence="5">The sequence shown here is derived from an EMBL/GenBank/DDBJ whole genome shotgun (WGS) entry which is preliminary data.</text>
</comment>
<dbReference type="InterPro" id="IPR052197">
    <property type="entry name" value="ComplexI_49kDa-like"/>
</dbReference>
<evidence type="ECO:0000259" key="3">
    <source>
        <dbReference type="Pfam" id="PF00329"/>
    </source>
</evidence>
<dbReference type="Pfam" id="PF00346">
    <property type="entry name" value="Complex1_49kDa"/>
    <property type="match status" value="1"/>
</dbReference>
<proteinExistence type="predicted"/>
<name>A0A1G2BFW0_9BACT</name>
<dbReference type="InterPro" id="IPR029014">
    <property type="entry name" value="NiFe-Hase_large"/>
</dbReference>
<dbReference type="Gene3D" id="1.10.645.10">
    <property type="entry name" value="Cytochrome-c3 Hydrogenase, chain B"/>
    <property type="match status" value="1"/>
</dbReference>
<dbReference type="InterPro" id="IPR001135">
    <property type="entry name" value="NADH_Q_OxRdtase_suD"/>
</dbReference>
<evidence type="ECO:0008006" key="7">
    <source>
        <dbReference type="Google" id="ProtNLM"/>
    </source>
</evidence>
<dbReference type="PANTHER" id="PTHR43485:SF1">
    <property type="entry name" value="FORMATE HYDROGENLYASE SUBUNIT 5-RELATED"/>
    <property type="match status" value="1"/>
</dbReference>
<evidence type="ECO:0000256" key="2">
    <source>
        <dbReference type="ARBA" id="ARBA00023027"/>
    </source>
</evidence>
<dbReference type="Pfam" id="PF00329">
    <property type="entry name" value="Complex1_30kDa"/>
    <property type="match status" value="1"/>
</dbReference>
<dbReference type="AlphaFoldDB" id="A0A1G2BFW0"/>
<sequence>MSYAVPAEEIVEHCQKLYFQDHLALKTITAVDARKESIGFKVLYVFGIPKENVFLIPFVIVKDNGQEEFPSLAPYIQEAAIYERKIKTFFGLNPLGHPDIRPLLLHENWPTDKFPLRKDFAWDTRPEDAIDNTYEFQKVEGEGIYEIPVGPVHAGIIEPGHFRFSMAGEEIVLLEAKLGFVHKGTEKLFEVLPMAEKVKLSERVSGDTSFTHSLALCQAMESLLEIQVPKRAKYLRLIFSELERLANHFNDLGFMMLDTGYSFGGSNGARLREMIMQWNERLTDSRFLRGVNIIGGVTKDISLSTRDELNTALSTIHQDFSEIIAIAEESSSLLNRLDTTGRLDRQIAIDYGVVGVPARALGIAQDARLDYPYAAYDTVPCPLSLAIKGDVRARFSVRVKEVHASFALLEQALNNLSALDANFSVQTDLTALPRNAIAIGIAEGWRGDIVYTVITDNSANITRVDVRDPSFLNWNVLGYAGKDNIVPDFPLINKSFNLSYSGNDL</sequence>
<evidence type="ECO:0000256" key="1">
    <source>
        <dbReference type="ARBA" id="ARBA00023002"/>
    </source>
</evidence>
<dbReference type="SUPFAM" id="SSF143243">
    <property type="entry name" value="Nqo5-like"/>
    <property type="match status" value="1"/>
</dbReference>
<reference evidence="5 6" key="1">
    <citation type="journal article" date="2016" name="Nat. Commun.">
        <title>Thousands of microbial genomes shed light on interconnected biogeochemical processes in an aquifer system.</title>
        <authorList>
            <person name="Anantharaman K."/>
            <person name="Brown C.T."/>
            <person name="Hug L.A."/>
            <person name="Sharon I."/>
            <person name="Castelle C.J."/>
            <person name="Probst A.J."/>
            <person name="Thomas B.C."/>
            <person name="Singh A."/>
            <person name="Wilkins M.J."/>
            <person name="Karaoz U."/>
            <person name="Brodie E.L."/>
            <person name="Williams K.H."/>
            <person name="Hubbard S.S."/>
            <person name="Banfield J.F."/>
        </authorList>
    </citation>
    <scope>NUCLEOTIDE SEQUENCE [LARGE SCALE GENOMIC DNA]</scope>
</reference>
<dbReference type="GO" id="GO:0008137">
    <property type="term" value="F:NADH dehydrogenase (ubiquinone) activity"/>
    <property type="evidence" value="ECO:0007669"/>
    <property type="project" value="InterPro"/>
</dbReference>
<dbReference type="InterPro" id="IPR001268">
    <property type="entry name" value="NADH_UbQ_OxRdtase_30kDa_su"/>
</dbReference>
<protein>
    <recommendedName>
        <fullName evidence="7">NADH-quinone oxidoreductase subunit D domain-containing protein</fullName>
    </recommendedName>
</protein>
<evidence type="ECO:0000259" key="4">
    <source>
        <dbReference type="Pfam" id="PF00346"/>
    </source>
</evidence>
<dbReference type="GO" id="GO:0016651">
    <property type="term" value="F:oxidoreductase activity, acting on NAD(P)H"/>
    <property type="evidence" value="ECO:0007669"/>
    <property type="project" value="InterPro"/>
</dbReference>
<evidence type="ECO:0000313" key="5">
    <source>
        <dbReference type="EMBL" id="OGY88071.1"/>
    </source>
</evidence>
<dbReference type="SUPFAM" id="SSF56762">
    <property type="entry name" value="HydB/Nqo4-like"/>
    <property type="match status" value="1"/>
</dbReference>
<dbReference type="GO" id="GO:0048038">
    <property type="term" value="F:quinone binding"/>
    <property type="evidence" value="ECO:0007669"/>
    <property type="project" value="InterPro"/>
</dbReference>
<organism evidence="5 6">
    <name type="scientific">Candidatus Kerfeldbacteria bacterium RIFOXYB2_FULL_38_14</name>
    <dbReference type="NCBI Taxonomy" id="1798547"/>
    <lineage>
        <taxon>Bacteria</taxon>
        <taxon>Candidatus Kerfeldiibacteriota</taxon>
    </lineage>
</organism>
<evidence type="ECO:0000313" key="6">
    <source>
        <dbReference type="Proteomes" id="UP000176420"/>
    </source>
</evidence>
<dbReference type="PANTHER" id="PTHR43485">
    <property type="entry name" value="HYDROGENASE-4 COMPONENT G"/>
    <property type="match status" value="1"/>
</dbReference>
<gene>
    <name evidence="5" type="ORF">A2319_02515</name>
</gene>
<dbReference type="Gene3D" id="3.30.460.80">
    <property type="entry name" value="NADH:ubiquinone oxidoreductase, 30kDa subunit"/>
    <property type="match status" value="1"/>
</dbReference>
<dbReference type="EMBL" id="MHKI01000005">
    <property type="protein sequence ID" value="OGY88071.1"/>
    <property type="molecule type" value="Genomic_DNA"/>
</dbReference>
<feature type="domain" description="NADH:ubiquinone oxidoreductase 30kDa subunit" evidence="3">
    <location>
        <begin position="5"/>
        <end position="124"/>
    </location>
</feature>
<keyword evidence="2" id="KW-0520">NAD</keyword>
<keyword evidence="1" id="KW-0560">Oxidoreductase</keyword>
<dbReference type="GO" id="GO:0051287">
    <property type="term" value="F:NAD binding"/>
    <property type="evidence" value="ECO:0007669"/>
    <property type="project" value="InterPro"/>
</dbReference>
<dbReference type="InterPro" id="IPR037232">
    <property type="entry name" value="NADH_quin_OxRdtase_su_C/D-like"/>
</dbReference>